<keyword evidence="3 5" id="KW-0862">Zinc</keyword>
<dbReference type="InterPro" id="IPR013154">
    <property type="entry name" value="ADH-like_N"/>
</dbReference>
<dbReference type="InterPro" id="IPR013149">
    <property type="entry name" value="ADH-like_C"/>
</dbReference>
<dbReference type="PROSITE" id="PS00059">
    <property type="entry name" value="ADH_ZINC"/>
    <property type="match status" value="1"/>
</dbReference>
<dbReference type="RefSeq" id="WP_241914369.1">
    <property type="nucleotide sequence ID" value="NZ_CP093326.1"/>
</dbReference>
<keyword evidence="4" id="KW-0560">Oxidoreductase</keyword>
<dbReference type="Pfam" id="PF00107">
    <property type="entry name" value="ADH_zinc_N"/>
    <property type="match status" value="1"/>
</dbReference>
<organism evidence="8 9">
    <name type="scientific">Arthrobacter sulfonylureivorans</name>
    <dbReference type="NCBI Taxonomy" id="2486855"/>
    <lineage>
        <taxon>Bacteria</taxon>
        <taxon>Bacillati</taxon>
        <taxon>Actinomycetota</taxon>
        <taxon>Actinomycetes</taxon>
        <taxon>Micrococcales</taxon>
        <taxon>Micrococcaceae</taxon>
        <taxon>Arthrobacter</taxon>
    </lineage>
</organism>
<protein>
    <submittedName>
        <fullName evidence="8">Alcohol dehydrogenase catalytic domain-containing protein</fullName>
    </submittedName>
</protein>
<keyword evidence="2 5" id="KW-0479">Metal-binding</keyword>
<name>A0ABY3WF50_9MICC</name>
<feature type="domain" description="Alcohol dehydrogenase-like N-terminal" evidence="7">
    <location>
        <begin position="39"/>
        <end position="152"/>
    </location>
</feature>
<proteinExistence type="inferred from homology"/>
<dbReference type="Proteomes" id="UP000829069">
    <property type="component" value="Chromosome"/>
</dbReference>
<dbReference type="EMBL" id="CP093326">
    <property type="protein sequence ID" value="UNK46324.1"/>
    <property type="molecule type" value="Genomic_DNA"/>
</dbReference>
<evidence type="ECO:0000256" key="2">
    <source>
        <dbReference type="ARBA" id="ARBA00022723"/>
    </source>
</evidence>
<dbReference type="InterPro" id="IPR002328">
    <property type="entry name" value="ADH_Zn_CS"/>
</dbReference>
<sequence>MAAAGGRSLGHAAMNPALARTSAEPGGVGLMDHPLRAPGADEVELRVSLCGLCGSDVIIYRADPAASSVPLGMVIGHESVGSVVRTGLLVPEWLAPGTRVVPISTVGCGHCEACRADQPHLCARRSGLGLTQHGQAAARALVPWRNLVPVPDSVPDTTAVLAEPASIAWRAVSTVARIQPGERVAVSTTRSIGLLAGLMAQRAGATVTMIGREGPGHAARVDLAASLGLDSTTGRQPDTYDVWIEATGAGIHLARAVQELRPLGRLVMVAMYATGTAPAPVVRTSKNLDVLHSFISTRQDFEQALAFLATLPDLGERLITTYPMDRAVEALRLTADGSTDAAGRPLIKAVLQPNP</sequence>
<evidence type="ECO:0000256" key="5">
    <source>
        <dbReference type="RuleBase" id="RU361277"/>
    </source>
</evidence>
<comment type="cofactor">
    <cofactor evidence="1 5">
        <name>Zn(2+)</name>
        <dbReference type="ChEBI" id="CHEBI:29105"/>
    </cofactor>
</comment>
<evidence type="ECO:0000313" key="9">
    <source>
        <dbReference type="Proteomes" id="UP000829069"/>
    </source>
</evidence>
<accession>A0ABY3WF50</accession>
<dbReference type="SUPFAM" id="SSF50129">
    <property type="entry name" value="GroES-like"/>
    <property type="match status" value="1"/>
</dbReference>
<dbReference type="Gene3D" id="3.90.180.10">
    <property type="entry name" value="Medium-chain alcohol dehydrogenases, catalytic domain"/>
    <property type="match status" value="1"/>
</dbReference>
<evidence type="ECO:0000256" key="3">
    <source>
        <dbReference type="ARBA" id="ARBA00022833"/>
    </source>
</evidence>
<evidence type="ECO:0000256" key="4">
    <source>
        <dbReference type="ARBA" id="ARBA00023002"/>
    </source>
</evidence>
<dbReference type="PANTHER" id="PTHR43401">
    <property type="entry name" value="L-THREONINE 3-DEHYDROGENASE"/>
    <property type="match status" value="1"/>
</dbReference>
<comment type="similarity">
    <text evidence="5">Belongs to the zinc-containing alcohol dehydrogenase family.</text>
</comment>
<keyword evidence="9" id="KW-1185">Reference proteome</keyword>
<evidence type="ECO:0000259" key="7">
    <source>
        <dbReference type="Pfam" id="PF08240"/>
    </source>
</evidence>
<evidence type="ECO:0000259" key="6">
    <source>
        <dbReference type="Pfam" id="PF00107"/>
    </source>
</evidence>
<dbReference type="InterPro" id="IPR036291">
    <property type="entry name" value="NAD(P)-bd_dom_sf"/>
</dbReference>
<evidence type="ECO:0000256" key="1">
    <source>
        <dbReference type="ARBA" id="ARBA00001947"/>
    </source>
</evidence>
<reference evidence="8 9" key="1">
    <citation type="submission" date="2022-03" db="EMBL/GenBank/DDBJ databases">
        <title>Isotopic signatures of nitrous oxide derived from detoxification processes.</title>
        <authorList>
            <person name="Behrendt U."/>
            <person name="Buchen C."/>
            <person name="Well R."/>
            <person name="Ulrich A."/>
            <person name="Rohe L."/>
            <person name="Kolb S."/>
            <person name="Schloter M."/>
            <person name="Horn M.A."/>
            <person name="Augustin J."/>
        </authorList>
    </citation>
    <scope>NUCLEOTIDE SEQUENCE [LARGE SCALE GENOMIC DNA]</scope>
    <source>
        <strain evidence="8 9">S4-C24</strain>
    </source>
</reference>
<dbReference type="SUPFAM" id="SSF51735">
    <property type="entry name" value="NAD(P)-binding Rossmann-fold domains"/>
    <property type="match status" value="1"/>
</dbReference>
<evidence type="ECO:0000313" key="8">
    <source>
        <dbReference type="EMBL" id="UNK46324.1"/>
    </source>
</evidence>
<gene>
    <name evidence="8" type="ORF">MNQ99_02850</name>
</gene>
<dbReference type="Pfam" id="PF08240">
    <property type="entry name" value="ADH_N"/>
    <property type="match status" value="1"/>
</dbReference>
<dbReference type="InterPro" id="IPR011032">
    <property type="entry name" value="GroES-like_sf"/>
</dbReference>
<dbReference type="PANTHER" id="PTHR43401:SF2">
    <property type="entry name" value="L-THREONINE 3-DEHYDROGENASE"/>
    <property type="match status" value="1"/>
</dbReference>
<feature type="domain" description="Alcohol dehydrogenase-like C-terminal" evidence="6">
    <location>
        <begin position="192"/>
        <end position="309"/>
    </location>
</feature>
<dbReference type="InterPro" id="IPR050129">
    <property type="entry name" value="Zn_alcohol_dh"/>
</dbReference>